<feature type="domain" description="SH3b" evidence="4">
    <location>
        <begin position="34"/>
        <end position="101"/>
    </location>
</feature>
<feature type="transmembrane region" description="Helical" evidence="3">
    <location>
        <begin position="12"/>
        <end position="29"/>
    </location>
</feature>
<keyword evidence="5" id="KW-0378">Hydrolase</keyword>
<name>A0A1H2J1U5_9BACT</name>
<dbReference type="SUPFAM" id="SSF51261">
    <property type="entry name" value="Duplicated hybrid motif"/>
    <property type="match status" value="1"/>
</dbReference>
<dbReference type="Proteomes" id="UP000199608">
    <property type="component" value="Unassembled WGS sequence"/>
</dbReference>
<keyword evidence="2" id="KW-0175">Coiled coil</keyword>
<reference evidence="6" key="1">
    <citation type="submission" date="2016-10" db="EMBL/GenBank/DDBJ databases">
        <authorList>
            <person name="Varghese N."/>
            <person name="Submissions S."/>
        </authorList>
    </citation>
    <scope>NUCLEOTIDE SEQUENCE [LARGE SCALE GENOMIC DNA]</scope>
    <source>
        <strain evidence="6">DSM 3384</strain>
    </source>
</reference>
<dbReference type="Gene3D" id="6.10.250.3150">
    <property type="match status" value="1"/>
</dbReference>
<evidence type="ECO:0000259" key="4">
    <source>
        <dbReference type="PROSITE" id="PS51781"/>
    </source>
</evidence>
<sequence length="476" mass="54222">MLSVLKTNIKIIFFIGYFVLVISSAGFATQNRVLYKGLVNTFKLNIRETPSNNSRVVNVVEKGETIDVIQLQGDIGGWLTIVYKGSKGYIRNRPQYIQLIPVTKKQLVKQPEKRKKPLKEIKNKENQKIQEKIQTQEKIVATFSQKEIEIIEGLNAIDYALNKARAKALALSKEIMHLEERILQLNQDREVLSKDIEINREYAGERLKALYKMKMIGRLNIAGMPSSIFDFFLEQHSMKRIISSDYDLLEKQNMALEKLEILEQELQKEIRTKTGLETELNDQIRMNKSETLKKELILKQIRQKKKLSLAAVDALKQAALQLDNRINCLQKSSALPSGDGSFLNYKGRLIIPARGEIVSNFGTSGAENYKSFTFQKGIDIKVERGEPVKSVFKGKVMFAQWLSGYGNLLIINHGDNYYTLYAHVEEIFKKKGETVETGEVIATAGDTGSIKGMCLHFELRHHGKPVNPMKWLRKGA</sequence>
<evidence type="ECO:0000256" key="2">
    <source>
        <dbReference type="SAM" id="Coils"/>
    </source>
</evidence>
<dbReference type="RefSeq" id="WP_245743152.1">
    <property type="nucleotide sequence ID" value="NZ_FNLL01000010.1"/>
</dbReference>
<keyword evidence="3" id="KW-0812">Transmembrane</keyword>
<dbReference type="InterPro" id="IPR016047">
    <property type="entry name" value="M23ase_b-sheet_dom"/>
</dbReference>
<dbReference type="InterPro" id="IPR011055">
    <property type="entry name" value="Dup_hybrid_motif"/>
</dbReference>
<evidence type="ECO:0000313" key="6">
    <source>
        <dbReference type="Proteomes" id="UP000199608"/>
    </source>
</evidence>
<dbReference type="CDD" id="cd12797">
    <property type="entry name" value="M23_peptidase"/>
    <property type="match status" value="1"/>
</dbReference>
<dbReference type="PANTHER" id="PTHR21666">
    <property type="entry name" value="PEPTIDASE-RELATED"/>
    <property type="match status" value="1"/>
</dbReference>
<feature type="coiled-coil region" evidence="2">
    <location>
        <begin position="249"/>
        <end position="279"/>
    </location>
</feature>
<dbReference type="EMBL" id="FNLL01000010">
    <property type="protein sequence ID" value="SDU50115.1"/>
    <property type="molecule type" value="Genomic_DNA"/>
</dbReference>
<evidence type="ECO:0000256" key="1">
    <source>
        <dbReference type="ARBA" id="ARBA00022729"/>
    </source>
</evidence>
<proteinExistence type="predicted"/>
<dbReference type="PROSITE" id="PS51781">
    <property type="entry name" value="SH3B"/>
    <property type="match status" value="1"/>
</dbReference>
<keyword evidence="6" id="KW-1185">Reference proteome</keyword>
<protein>
    <submittedName>
        <fullName evidence="5">Septal ring factor EnvC, activator of murein hydrolases AmiA and AmiB</fullName>
    </submittedName>
</protein>
<dbReference type="Pfam" id="PF08239">
    <property type="entry name" value="SH3_3"/>
    <property type="match status" value="1"/>
</dbReference>
<dbReference type="InterPro" id="IPR050570">
    <property type="entry name" value="Cell_wall_metabolism_enzyme"/>
</dbReference>
<dbReference type="Gene3D" id="2.30.30.40">
    <property type="entry name" value="SH3 Domains"/>
    <property type="match status" value="1"/>
</dbReference>
<dbReference type="Pfam" id="PF01551">
    <property type="entry name" value="Peptidase_M23"/>
    <property type="match status" value="1"/>
</dbReference>
<keyword evidence="3" id="KW-0472">Membrane</keyword>
<evidence type="ECO:0000313" key="5">
    <source>
        <dbReference type="EMBL" id="SDU50115.1"/>
    </source>
</evidence>
<dbReference type="InterPro" id="IPR003646">
    <property type="entry name" value="SH3-like_bac-type"/>
</dbReference>
<accession>A0A1H2J1U5</accession>
<dbReference type="PANTHER" id="PTHR21666:SF289">
    <property type="entry name" value="L-ALA--D-GLU ENDOPEPTIDASE"/>
    <property type="match status" value="1"/>
</dbReference>
<keyword evidence="3" id="KW-1133">Transmembrane helix</keyword>
<keyword evidence="1" id="KW-0732">Signal</keyword>
<dbReference type="GO" id="GO:0004222">
    <property type="term" value="F:metalloendopeptidase activity"/>
    <property type="evidence" value="ECO:0007669"/>
    <property type="project" value="TreeGrafter"/>
</dbReference>
<organism evidence="5 6">
    <name type="scientific">Desulfobacula phenolica</name>
    <dbReference type="NCBI Taxonomy" id="90732"/>
    <lineage>
        <taxon>Bacteria</taxon>
        <taxon>Pseudomonadati</taxon>
        <taxon>Thermodesulfobacteriota</taxon>
        <taxon>Desulfobacteria</taxon>
        <taxon>Desulfobacterales</taxon>
        <taxon>Desulfobacteraceae</taxon>
        <taxon>Desulfobacula</taxon>
    </lineage>
</organism>
<gene>
    <name evidence="5" type="ORF">SAMN04487931_11078</name>
</gene>
<dbReference type="AlphaFoldDB" id="A0A1H2J1U5"/>
<feature type="coiled-coil region" evidence="2">
    <location>
        <begin position="118"/>
        <end position="195"/>
    </location>
</feature>
<dbReference type="Gene3D" id="2.70.70.10">
    <property type="entry name" value="Glucose Permease (Domain IIA)"/>
    <property type="match status" value="1"/>
</dbReference>
<evidence type="ECO:0000256" key="3">
    <source>
        <dbReference type="SAM" id="Phobius"/>
    </source>
</evidence>